<gene>
    <name evidence="8" type="ORF">BKA67DRAFT_549654</name>
</gene>
<feature type="domain" description="Enoyl reductase (ER)" evidence="7">
    <location>
        <begin position="14"/>
        <end position="389"/>
    </location>
</feature>
<dbReference type="GO" id="GO:0016491">
    <property type="term" value="F:oxidoreductase activity"/>
    <property type="evidence" value="ECO:0007669"/>
    <property type="project" value="UniProtKB-KW"/>
</dbReference>
<dbReference type="InterPro" id="IPR020843">
    <property type="entry name" value="ER"/>
</dbReference>
<keyword evidence="4 6" id="KW-0862">Zinc</keyword>
<evidence type="ECO:0000256" key="2">
    <source>
        <dbReference type="ARBA" id="ARBA00008072"/>
    </source>
</evidence>
<dbReference type="SUPFAM" id="SSF51735">
    <property type="entry name" value="NAD(P)-binding Rossmann-fold domains"/>
    <property type="match status" value="1"/>
</dbReference>
<dbReference type="Proteomes" id="UP000758603">
    <property type="component" value="Unassembled WGS sequence"/>
</dbReference>
<dbReference type="RefSeq" id="XP_045965074.1">
    <property type="nucleotide sequence ID" value="XM_046101603.1"/>
</dbReference>
<accession>A0A9P8UYY7</accession>
<dbReference type="SUPFAM" id="SSF50129">
    <property type="entry name" value="GroES-like"/>
    <property type="match status" value="1"/>
</dbReference>
<dbReference type="InterPro" id="IPR011032">
    <property type="entry name" value="GroES-like_sf"/>
</dbReference>
<dbReference type="AlphaFoldDB" id="A0A9P8UYY7"/>
<dbReference type="PANTHER" id="PTHR43350:SF2">
    <property type="entry name" value="GROES-LIKE ZINC-BINDING ALCOHOL DEHYDROGENASE FAMILY PROTEIN"/>
    <property type="match status" value="1"/>
</dbReference>
<name>A0A9P8UYY7_9PEZI</name>
<keyword evidence="5" id="KW-0560">Oxidoreductase</keyword>
<comment type="cofactor">
    <cofactor evidence="1 6">
        <name>Zn(2+)</name>
        <dbReference type="ChEBI" id="CHEBI:29105"/>
    </cofactor>
</comment>
<keyword evidence="3 6" id="KW-0479">Metal-binding</keyword>
<evidence type="ECO:0000259" key="7">
    <source>
        <dbReference type="SMART" id="SM00829"/>
    </source>
</evidence>
<dbReference type="GeneID" id="70130495"/>
<dbReference type="InterPro" id="IPR036291">
    <property type="entry name" value="NAD(P)-bd_dom_sf"/>
</dbReference>
<dbReference type="SMART" id="SM00829">
    <property type="entry name" value="PKS_ER"/>
    <property type="match status" value="1"/>
</dbReference>
<dbReference type="OrthoDB" id="1560166at2759"/>
<dbReference type="InterPro" id="IPR013154">
    <property type="entry name" value="ADH-like_N"/>
</dbReference>
<comment type="similarity">
    <text evidence="2 6">Belongs to the zinc-containing alcohol dehydrogenase family.</text>
</comment>
<protein>
    <submittedName>
        <fullName evidence="8">Alcohol dehydrogenase</fullName>
    </submittedName>
</protein>
<dbReference type="InterPro" id="IPR002328">
    <property type="entry name" value="ADH_Zn_CS"/>
</dbReference>
<organism evidence="8 9">
    <name type="scientific">Truncatella angustata</name>
    <dbReference type="NCBI Taxonomy" id="152316"/>
    <lineage>
        <taxon>Eukaryota</taxon>
        <taxon>Fungi</taxon>
        <taxon>Dikarya</taxon>
        <taxon>Ascomycota</taxon>
        <taxon>Pezizomycotina</taxon>
        <taxon>Sordariomycetes</taxon>
        <taxon>Xylariomycetidae</taxon>
        <taxon>Amphisphaeriales</taxon>
        <taxon>Sporocadaceae</taxon>
        <taxon>Truncatella</taxon>
    </lineage>
</organism>
<dbReference type="GO" id="GO:0008270">
    <property type="term" value="F:zinc ion binding"/>
    <property type="evidence" value="ECO:0007669"/>
    <property type="project" value="InterPro"/>
</dbReference>
<dbReference type="PANTHER" id="PTHR43350">
    <property type="entry name" value="NAD-DEPENDENT ALCOHOL DEHYDROGENASE"/>
    <property type="match status" value="1"/>
</dbReference>
<dbReference type="InterPro" id="IPR013149">
    <property type="entry name" value="ADH-like_C"/>
</dbReference>
<proteinExistence type="inferred from homology"/>
<reference evidence="8" key="1">
    <citation type="journal article" date="2021" name="Nat. Commun.">
        <title>Genetic determinants of endophytism in the Arabidopsis root mycobiome.</title>
        <authorList>
            <person name="Mesny F."/>
            <person name="Miyauchi S."/>
            <person name="Thiergart T."/>
            <person name="Pickel B."/>
            <person name="Atanasova L."/>
            <person name="Karlsson M."/>
            <person name="Huettel B."/>
            <person name="Barry K.W."/>
            <person name="Haridas S."/>
            <person name="Chen C."/>
            <person name="Bauer D."/>
            <person name="Andreopoulos W."/>
            <person name="Pangilinan J."/>
            <person name="LaButti K."/>
            <person name="Riley R."/>
            <person name="Lipzen A."/>
            <person name="Clum A."/>
            <person name="Drula E."/>
            <person name="Henrissat B."/>
            <person name="Kohler A."/>
            <person name="Grigoriev I.V."/>
            <person name="Martin F.M."/>
            <person name="Hacquard S."/>
        </authorList>
    </citation>
    <scope>NUCLEOTIDE SEQUENCE</scope>
    <source>
        <strain evidence="8">MPI-SDFR-AT-0073</strain>
    </source>
</reference>
<dbReference type="EMBL" id="JAGPXC010000001">
    <property type="protein sequence ID" value="KAH6660943.1"/>
    <property type="molecule type" value="Genomic_DNA"/>
</dbReference>
<evidence type="ECO:0000313" key="9">
    <source>
        <dbReference type="Proteomes" id="UP000758603"/>
    </source>
</evidence>
<evidence type="ECO:0000313" key="8">
    <source>
        <dbReference type="EMBL" id="KAH6660943.1"/>
    </source>
</evidence>
<dbReference type="CDD" id="cd08278">
    <property type="entry name" value="benzyl_alcohol_DH"/>
    <property type="match status" value="1"/>
</dbReference>
<dbReference type="Gene3D" id="3.90.180.10">
    <property type="entry name" value="Medium-chain alcohol dehydrogenases, catalytic domain"/>
    <property type="match status" value="1"/>
</dbReference>
<comment type="caution">
    <text evidence="8">The sequence shown here is derived from an EMBL/GenBank/DDBJ whole genome shotgun (WGS) entry which is preliminary data.</text>
</comment>
<sequence length="395" mass="41956">MSGAAQSQALVSRGPFSDGKWAIEPVKLREVGDDEVLVEIVASGICHTDLHCGNTPDDKGVPAVFYPRVLGHEGSGYVKKAGSAVSSVKEGDAVLLSFSYCGECHVCKTGPPSHCTDFFNINFMGNPVFTSHHIRTSMDSSAAANPDIGGCFFGQSSFARHTIVSSKSVVNVSSLDLSLDELRLLAPFGCGLQTGAGTVQNVAKAGPDDCIAIIGLGGVGLAAVMAAKNAGCRRIIGLDRLASRLDLARDLGATDVVDTNNKPIEEIVKAVKDASDGLGATIVIDTSAHPPLVDAAVKFTRYMARIIQVGTGMPESYVILHMQSFMVSGKQYFGAVQGHSRTAKYIPDLIQWWREGKFPVEKLIKFFDFEDFEGAIKGMGDGSVVKPVLVWKTAT</sequence>
<dbReference type="Pfam" id="PF00107">
    <property type="entry name" value="ADH_zinc_N"/>
    <property type="match status" value="1"/>
</dbReference>
<dbReference type="Gene3D" id="3.40.50.720">
    <property type="entry name" value="NAD(P)-binding Rossmann-like Domain"/>
    <property type="match status" value="1"/>
</dbReference>
<dbReference type="Pfam" id="PF08240">
    <property type="entry name" value="ADH_N"/>
    <property type="match status" value="1"/>
</dbReference>
<evidence type="ECO:0000256" key="5">
    <source>
        <dbReference type="ARBA" id="ARBA00023002"/>
    </source>
</evidence>
<evidence type="ECO:0000256" key="1">
    <source>
        <dbReference type="ARBA" id="ARBA00001947"/>
    </source>
</evidence>
<dbReference type="PROSITE" id="PS00059">
    <property type="entry name" value="ADH_ZINC"/>
    <property type="match status" value="1"/>
</dbReference>
<keyword evidence="9" id="KW-1185">Reference proteome</keyword>
<evidence type="ECO:0000256" key="4">
    <source>
        <dbReference type="ARBA" id="ARBA00022833"/>
    </source>
</evidence>
<evidence type="ECO:0000256" key="6">
    <source>
        <dbReference type="RuleBase" id="RU361277"/>
    </source>
</evidence>
<evidence type="ECO:0000256" key="3">
    <source>
        <dbReference type="ARBA" id="ARBA00022723"/>
    </source>
</evidence>